<proteinExistence type="predicted"/>
<sequence>MNVIKAPPTSARLGNKFFMNMAISFLSAKYKQRAEYAMESELNKLGIDFHREQKPQSVHEHLIKIDDNNFMKYIQGPDTALAIEFQKDTYCQKSDFCQMLKSHFADEALRTKIRNANPWTNRIGNNHDVFIHVRIGDVQHLTPSLSYYEKALSSITYEKGYISSDSPNHPMINTLCQKYGLIKISDDQIRTIQFGSTCDKLILSHGTYSWLIGFLNFDSTSVQYPKIKHIWHGDIFVFPEWTEVDW</sequence>
<accession>A0A6C0ANW1</accession>
<organism evidence="1">
    <name type="scientific">viral metagenome</name>
    <dbReference type="NCBI Taxonomy" id="1070528"/>
    <lineage>
        <taxon>unclassified sequences</taxon>
        <taxon>metagenomes</taxon>
        <taxon>organismal metagenomes</taxon>
    </lineage>
</organism>
<dbReference type="EMBL" id="MN740758">
    <property type="protein sequence ID" value="QHS81448.1"/>
    <property type="molecule type" value="Genomic_DNA"/>
</dbReference>
<reference evidence="1" key="1">
    <citation type="journal article" date="2020" name="Nature">
        <title>Giant virus diversity and host interactions through global metagenomics.</title>
        <authorList>
            <person name="Schulz F."/>
            <person name="Roux S."/>
            <person name="Paez-Espino D."/>
            <person name="Jungbluth S."/>
            <person name="Walsh D.A."/>
            <person name="Denef V.J."/>
            <person name="McMahon K.D."/>
            <person name="Konstantinidis K.T."/>
            <person name="Eloe-Fadrosh E.A."/>
            <person name="Kyrpides N.C."/>
            <person name="Woyke T."/>
        </authorList>
    </citation>
    <scope>NUCLEOTIDE SEQUENCE</scope>
    <source>
        <strain evidence="1">GVMAG-S-1101164-72</strain>
    </source>
</reference>
<name>A0A6C0ANW1_9ZZZZ</name>
<dbReference type="AlphaFoldDB" id="A0A6C0ANW1"/>
<evidence type="ECO:0000313" key="1">
    <source>
        <dbReference type="EMBL" id="QHS81448.1"/>
    </source>
</evidence>
<protein>
    <submittedName>
        <fullName evidence="1">Uncharacterized protein</fullName>
    </submittedName>
</protein>